<proteinExistence type="predicted"/>
<evidence type="ECO:0000259" key="1">
    <source>
        <dbReference type="PROSITE" id="PS51725"/>
    </source>
</evidence>
<reference evidence="2 3" key="1">
    <citation type="submission" date="2012-06" db="EMBL/GenBank/DDBJ databases">
        <title>Complete genome sequence of Corynebacterium terpenotabidum Y-11 (=DSM 44721).</title>
        <authorList>
            <person name="Ruckert C."/>
            <person name="Albersmeier A."/>
            <person name="Al-Dilaimi A."/>
            <person name="Szczepanowski R."/>
            <person name="Kalinowski J."/>
        </authorList>
    </citation>
    <scope>NUCLEOTIDE SEQUENCE [LARGE SCALE GENOMIC DNA]</scope>
    <source>
        <strain evidence="2 3">Y-11</strain>
    </source>
</reference>
<dbReference type="Proteomes" id="UP000014809">
    <property type="component" value="Chromosome"/>
</dbReference>
<keyword evidence="3" id="KW-1185">Reference proteome</keyword>
<dbReference type="PANTHER" id="PTHR34474:SF2">
    <property type="entry name" value="SIGNAL TRANSDUCTION PROTEIN TRAP"/>
    <property type="match status" value="1"/>
</dbReference>
<sequence>MIIIGCEGGHAGSDARRLVGMSVVKINAITVPEGAGPELEKRFAARAHTVDSSPGFEGFQLLRPTKGDDRYFVVTTWATEEDFQAWASGPARAAHAGPHSGAGKAPVATGADLLEFEIVDLAAITAQQ</sequence>
<dbReference type="EMBL" id="CP003696">
    <property type="protein sequence ID" value="AGP31106.1"/>
    <property type="molecule type" value="Genomic_DNA"/>
</dbReference>
<evidence type="ECO:0000313" key="3">
    <source>
        <dbReference type="Proteomes" id="UP000014809"/>
    </source>
</evidence>
<feature type="domain" description="ABM" evidence="1">
    <location>
        <begin position="23"/>
        <end position="116"/>
    </location>
</feature>
<gene>
    <name evidence="2" type="ORF">A606_07295</name>
</gene>
<dbReference type="Gene3D" id="3.30.70.100">
    <property type="match status" value="1"/>
</dbReference>
<dbReference type="SUPFAM" id="SSF54909">
    <property type="entry name" value="Dimeric alpha+beta barrel"/>
    <property type="match status" value="1"/>
</dbReference>
<dbReference type="Pfam" id="PF03992">
    <property type="entry name" value="ABM"/>
    <property type="match status" value="1"/>
</dbReference>
<protein>
    <submittedName>
        <fullName evidence="2">Extracellular polysaccharide biosynthesis protein</fullName>
    </submittedName>
</protein>
<name>S4XEZ3_9CORY</name>
<organism evidence="2 3">
    <name type="scientific">Corynebacterium terpenotabidum Y-11</name>
    <dbReference type="NCBI Taxonomy" id="1200352"/>
    <lineage>
        <taxon>Bacteria</taxon>
        <taxon>Bacillati</taxon>
        <taxon>Actinomycetota</taxon>
        <taxon>Actinomycetes</taxon>
        <taxon>Mycobacteriales</taxon>
        <taxon>Corynebacteriaceae</taxon>
        <taxon>Corynebacterium</taxon>
    </lineage>
</organism>
<dbReference type="PANTHER" id="PTHR34474">
    <property type="entry name" value="SIGNAL TRANSDUCTION PROTEIN TRAP"/>
    <property type="match status" value="1"/>
</dbReference>
<dbReference type="HOGENOM" id="CLU_141544_1_0_11"/>
<evidence type="ECO:0000313" key="2">
    <source>
        <dbReference type="EMBL" id="AGP31106.1"/>
    </source>
</evidence>
<accession>S4XEZ3</accession>
<dbReference type="AlphaFoldDB" id="S4XEZ3"/>
<dbReference type="InterPro" id="IPR050404">
    <property type="entry name" value="Heme-degrading_MO"/>
</dbReference>
<dbReference type="PATRIC" id="fig|1200352.3.peg.1487"/>
<dbReference type="InterPro" id="IPR007138">
    <property type="entry name" value="ABM_dom"/>
</dbReference>
<dbReference type="STRING" id="1200352.A606_07295"/>
<dbReference type="eggNOG" id="COG2329">
    <property type="taxonomic scope" value="Bacteria"/>
</dbReference>
<dbReference type="PROSITE" id="PS51725">
    <property type="entry name" value="ABM"/>
    <property type="match status" value="1"/>
</dbReference>
<dbReference type="InterPro" id="IPR011008">
    <property type="entry name" value="Dimeric_a/b-barrel"/>
</dbReference>
<dbReference type="KEGG" id="cter:A606_07295"/>